<dbReference type="InterPro" id="IPR017452">
    <property type="entry name" value="GPCR_Rhodpsn_7TM"/>
</dbReference>
<feature type="domain" description="G-protein coupled receptors family 1 profile" evidence="13">
    <location>
        <begin position="122"/>
        <end position="300"/>
    </location>
</feature>
<comment type="subcellular location">
    <subcellularLocation>
        <location evidence="1">Cell membrane</location>
        <topology evidence="1">Multi-pass membrane protein</topology>
    </subcellularLocation>
</comment>
<dbReference type="PROSITE" id="PS50262">
    <property type="entry name" value="G_PROTEIN_RECEP_F1_2"/>
    <property type="match status" value="1"/>
</dbReference>
<dbReference type="PANTHER" id="PTHR24248">
    <property type="entry name" value="ADRENERGIC RECEPTOR-RELATED G-PROTEIN COUPLED RECEPTOR"/>
    <property type="match status" value="1"/>
</dbReference>
<keyword evidence="6 10" id="KW-0297">G-protein coupled receptor</keyword>
<feature type="transmembrane region" description="Helical" evidence="12">
    <location>
        <begin position="183"/>
        <end position="201"/>
    </location>
</feature>
<dbReference type="OrthoDB" id="5975661at2759"/>
<feature type="compositionally biased region" description="Low complexity" evidence="11">
    <location>
        <begin position="309"/>
        <end position="328"/>
    </location>
</feature>
<organism evidence="14 15">
    <name type="scientific">Leptotrombidium deliense</name>
    <dbReference type="NCBI Taxonomy" id="299467"/>
    <lineage>
        <taxon>Eukaryota</taxon>
        <taxon>Metazoa</taxon>
        <taxon>Ecdysozoa</taxon>
        <taxon>Arthropoda</taxon>
        <taxon>Chelicerata</taxon>
        <taxon>Arachnida</taxon>
        <taxon>Acari</taxon>
        <taxon>Acariformes</taxon>
        <taxon>Trombidiformes</taxon>
        <taxon>Prostigmata</taxon>
        <taxon>Anystina</taxon>
        <taxon>Parasitengona</taxon>
        <taxon>Trombiculoidea</taxon>
        <taxon>Trombiculidae</taxon>
        <taxon>Leptotrombidium</taxon>
    </lineage>
</organism>
<sequence>MDALRVSGAKLDEYNYNGSVAERSALGLSIANVNETNETILFTGELIELNSSSVIAGLAYNWSNRSLPTDSGFASALYNVSEPSKNIPWWEVIPYPQSGYSQLSIIILAFFITCIMILIVIGNLLVCVAISTEKSLKTIQNWFITSLAVSDLLLGLVIVPFSLAQELMGYWIFGTVWCDIHHALDVLLTTASINNLCLISLDRYWSVTQAVEYLKKRTPTRAMYMIIFVWVFSACVSLPPLVGWKNTDLKEGECELSNDIGYVLYSSLGSFYIPTVVMVFVYAKIFVAARSRARKHVKKKQLHTPSEITNDPTNNKSTTTTTCTSLSNPSPPDINKEESVSESVAAERTSTPPTPLLSQPQQQTKVTFCLKEDKQQKDVKESKETNVAKQCNESLSVSPTMLSPPEIVIETLETPHSSPKRTFSKKYEDSDTVDSPVTKTSLAPESKSFLSAPKLSRSPFGSTLSIADFDDSEMCNDAENGSQKKKRKAKVQYDNSAVPRHI</sequence>
<dbReference type="PANTHER" id="PTHR24248:SF189">
    <property type="entry name" value="ALPHA2-ADRENERGIC-LIKE OCTOPAMINE RECEPTOR, ISOFORM B"/>
    <property type="match status" value="1"/>
</dbReference>
<evidence type="ECO:0000256" key="4">
    <source>
        <dbReference type="ARBA" id="ARBA00022692"/>
    </source>
</evidence>
<keyword evidence="7 12" id="KW-0472">Membrane</keyword>
<dbReference type="Pfam" id="PF00001">
    <property type="entry name" value="7tm_1"/>
    <property type="match status" value="1"/>
</dbReference>
<dbReference type="Proteomes" id="UP000288716">
    <property type="component" value="Unassembled WGS sequence"/>
</dbReference>
<feature type="compositionally biased region" description="Low complexity" evidence="11">
    <location>
        <begin position="341"/>
        <end position="363"/>
    </location>
</feature>
<comment type="caution">
    <text evidence="14">The sequence shown here is derived from an EMBL/GenBank/DDBJ whole genome shotgun (WGS) entry which is preliminary data.</text>
</comment>
<evidence type="ECO:0000313" key="15">
    <source>
        <dbReference type="Proteomes" id="UP000288716"/>
    </source>
</evidence>
<accession>A0A443SAW2</accession>
<keyword evidence="4 10" id="KW-0812">Transmembrane</keyword>
<evidence type="ECO:0000256" key="5">
    <source>
        <dbReference type="ARBA" id="ARBA00022989"/>
    </source>
</evidence>
<gene>
    <name evidence="14" type="ORF">B4U80_10274</name>
</gene>
<evidence type="ECO:0000259" key="13">
    <source>
        <dbReference type="PROSITE" id="PS50262"/>
    </source>
</evidence>
<dbReference type="AlphaFoldDB" id="A0A443SAW2"/>
<feature type="region of interest" description="Disordered" evidence="11">
    <location>
        <begin position="412"/>
        <end position="502"/>
    </location>
</feature>
<keyword evidence="9 10" id="KW-0807">Transducer</keyword>
<dbReference type="PROSITE" id="PS00237">
    <property type="entry name" value="G_PROTEIN_RECEP_F1_1"/>
    <property type="match status" value="1"/>
</dbReference>
<dbReference type="GO" id="GO:0005886">
    <property type="term" value="C:plasma membrane"/>
    <property type="evidence" value="ECO:0007669"/>
    <property type="project" value="UniProtKB-SubCell"/>
</dbReference>
<evidence type="ECO:0000256" key="7">
    <source>
        <dbReference type="ARBA" id="ARBA00023136"/>
    </source>
</evidence>
<evidence type="ECO:0000256" key="8">
    <source>
        <dbReference type="ARBA" id="ARBA00023170"/>
    </source>
</evidence>
<name>A0A443SAW2_9ACAR</name>
<comment type="similarity">
    <text evidence="2 10">Belongs to the G-protein coupled receptor 1 family.</text>
</comment>
<evidence type="ECO:0000256" key="2">
    <source>
        <dbReference type="ARBA" id="ARBA00010663"/>
    </source>
</evidence>
<feature type="region of interest" description="Disordered" evidence="11">
    <location>
        <begin position="298"/>
        <end position="363"/>
    </location>
</feature>
<protein>
    <submittedName>
        <fullName evidence="14">Alpha-2A adrenergic receptor-like protein</fullName>
    </submittedName>
</protein>
<evidence type="ECO:0000256" key="9">
    <source>
        <dbReference type="ARBA" id="ARBA00023224"/>
    </source>
</evidence>
<evidence type="ECO:0000256" key="1">
    <source>
        <dbReference type="ARBA" id="ARBA00004651"/>
    </source>
</evidence>
<feature type="non-terminal residue" evidence="14">
    <location>
        <position position="502"/>
    </location>
</feature>
<reference evidence="14 15" key="1">
    <citation type="journal article" date="2018" name="Gigascience">
        <title>Genomes of trombidid mites reveal novel predicted allergens and laterally-transferred genes associated with secondary metabolism.</title>
        <authorList>
            <person name="Dong X."/>
            <person name="Chaisiri K."/>
            <person name="Xia D."/>
            <person name="Armstrong S.D."/>
            <person name="Fang Y."/>
            <person name="Donnelly M.J."/>
            <person name="Kadowaki T."/>
            <person name="McGarry J.W."/>
            <person name="Darby A.C."/>
            <person name="Makepeace B.L."/>
        </authorList>
    </citation>
    <scope>NUCLEOTIDE SEQUENCE [LARGE SCALE GENOMIC DNA]</scope>
    <source>
        <strain evidence="14">UoL-UT</strain>
    </source>
</reference>
<dbReference type="GO" id="GO:0004930">
    <property type="term" value="F:G protein-coupled receptor activity"/>
    <property type="evidence" value="ECO:0007669"/>
    <property type="project" value="UniProtKB-KW"/>
</dbReference>
<keyword evidence="8 10" id="KW-0675">Receptor</keyword>
<dbReference type="SUPFAM" id="SSF81321">
    <property type="entry name" value="Family A G protein-coupled receptor-like"/>
    <property type="match status" value="1"/>
</dbReference>
<dbReference type="PRINTS" id="PR00237">
    <property type="entry name" value="GPCRRHODOPSN"/>
</dbReference>
<evidence type="ECO:0000256" key="3">
    <source>
        <dbReference type="ARBA" id="ARBA00022475"/>
    </source>
</evidence>
<dbReference type="EMBL" id="NCKV01004654">
    <property type="protein sequence ID" value="RWS24614.1"/>
    <property type="molecule type" value="Genomic_DNA"/>
</dbReference>
<feature type="transmembrane region" description="Helical" evidence="12">
    <location>
        <begin position="105"/>
        <end position="130"/>
    </location>
</feature>
<evidence type="ECO:0000256" key="6">
    <source>
        <dbReference type="ARBA" id="ARBA00023040"/>
    </source>
</evidence>
<dbReference type="Gene3D" id="1.20.1070.10">
    <property type="entry name" value="Rhodopsin 7-helix transmembrane proteins"/>
    <property type="match status" value="1"/>
</dbReference>
<keyword evidence="5 12" id="KW-1133">Transmembrane helix</keyword>
<evidence type="ECO:0000256" key="12">
    <source>
        <dbReference type="SAM" id="Phobius"/>
    </source>
</evidence>
<feature type="transmembrane region" description="Helical" evidence="12">
    <location>
        <begin position="222"/>
        <end position="242"/>
    </location>
</feature>
<keyword evidence="3" id="KW-1003">Cell membrane</keyword>
<proteinExistence type="inferred from homology"/>
<dbReference type="VEuPathDB" id="VectorBase:LDEU007426"/>
<dbReference type="InterPro" id="IPR000276">
    <property type="entry name" value="GPCR_Rhodpsn"/>
</dbReference>
<keyword evidence="15" id="KW-1185">Reference proteome</keyword>
<feature type="transmembrane region" description="Helical" evidence="12">
    <location>
        <begin position="262"/>
        <end position="289"/>
    </location>
</feature>
<feature type="compositionally biased region" description="Polar residues" evidence="11">
    <location>
        <begin position="433"/>
        <end position="443"/>
    </location>
</feature>
<evidence type="ECO:0000313" key="14">
    <source>
        <dbReference type="EMBL" id="RWS24614.1"/>
    </source>
</evidence>
<evidence type="ECO:0000256" key="11">
    <source>
        <dbReference type="SAM" id="MobiDB-lite"/>
    </source>
</evidence>
<feature type="transmembrane region" description="Helical" evidence="12">
    <location>
        <begin position="142"/>
        <end position="163"/>
    </location>
</feature>
<evidence type="ECO:0000256" key="10">
    <source>
        <dbReference type="RuleBase" id="RU000688"/>
    </source>
</evidence>
<dbReference type="STRING" id="299467.A0A443SAW2"/>